<evidence type="ECO:0000313" key="3">
    <source>
        <dbReference type="WBParaSite" id="mrna-Wban_11106"/>
    </source>
</evidence>
<evidence type="ECO:0000313" key="2">
    <source>
        <dbReference type="Proteomes" id="UP000093561"/>
    </source>
</evidence>
<feature type="chain" id="PRO_5042232020" description="Lipoprotein" evidence="1">
    <location>
        <begin position="18"/>
        <end position="121"/>
    </location>
</feature>
<organism evidence="2 3">
    <name type="scientific">Wuchereria bancrofti</name>
    <dbReference type="NCBI Taxonomy" id="6293"/>
    <lineage>
        <taxon>Eukaryota</taxon>
        <taxon>Metazoa</taxon>
        <taxon>Ecdysozoa</taxon>
        <taxon>Nematoda</taxon>
        <taxon>Chromadorea</taxon>
        <taxon>Rhabditida</taxon>
        <taxon>Spirurina</taxon>
        <taxon>Spiruromorpha</taxon>
        <taxon>Filarioidea</taxon>
        <taxon>Onchocercidae</taxon>
        <taxon>Wuchereria</taxon>
    </lineage>
</organism>
<protein>
    <recommendedName>
        <fullName evidence="4">Lipoprotein</fullName>
    </recommendedName>
</protein>
<reference evidence="2" key="2">
    <citation type="journal article" date="2016" name="Mol. Ecol.">
        <title>Population genomics of the filarial nematode parasite Wuchereria bancrofti from mosquitoes.</title>
        <authorList>
            <person name="Small S.T."/>
            <person name="Reimer L.J."/>
            <person name="Tisch D.J."/>
            <person name="King C.L."/>
            <person name="Christensen B.M."/>
            <person name="Siba P.M."/>
            <person name="Kazura J.W."/>
            <person name="Serre D."/>
            <person name="Zimmerman P.A."/>
        </authorList>
    </citation>
    <scope>NUCLEOTIDE SEQUENCE</scope>
    <source>
        <strain evidence="2">pt0022</strain>
    </source>
</reference>
<dbReference type="Proteomes" id="UP000093561">
    <property type="component" value="Unassembled WGS sequence"/>
</dbReference>
<dbReference type="WBParaSite" id="mrna-Wban_11106">
    <property type="protein sequence ID" value="mrna-Wban_11106"/>
    <property type="gene ID" value="Wban_11106"/>
</dbReference>
<evidence type="ECO:0000256" key="1">
    <source>
        <dbReference type="SAM" id="SignalP"/>
    </source>
</evidence>
<accession>A0AAF5Q747</accession>
<dbReference type="AlphaFoldDB" id="A0AAF5Q747"/>
<evidence type="ECO:0008006" key="4">
    <source>
        <dbReference type="Google" id="ProtNLM"/>
    </source>
</evidence>
<proteinExistence type="predicted"/>
<name>A0AAF5Q747_WUCBA</name>
<feature type="signal peptide" evidence="1">
    <location>
        <begin position="1"/>
        <end position="17"/>
    </location>
</feature>
<keyword evidence="1" id="KW-0732">Signal</keyword>
<reference evidence="2" key="1">
    <citation type="submission" date="2015-03" db="EMBL/GenBank/DDBJ databases">
        <title>Wuchereria bancrofti Genome Sequencing Papua New Guinea Strain.</title>
        <authorList>
            <person name="Small S.T."/>
            <person name="Serre D."/>
            <person name="Zimmerman P.A."/>
        </authorList>
    </citation>
    <scope>NUCLEOTIDE SEQUENCE [LARGE SCALE GENOMIC DNA]</scope>
    <source>
        <strain evidence="2">pt0022</strain>
    </source>
</reference>
<sequence length="121" mass="13017">MSKLIVYLVFIIYCCNQQPNVGGGGAGAAAGGVAGIYISFKILKVSTSSVILIKKSLASISAAEVVTDYKADKLWDNNLLMETTQIQESTLTNCDTMENGRLFILAEKPLLLTTNTLNLIK</sequence>
<reference evidence="3" key="3">
    <citation type="submission" date="2024-02" db="UniProtKB">
        <authorList>
            <consortium name="WormBaseParasite"/>
        </authorList>
    </citation>
    <scope>IDENTIFICATION</scope>
    <source>
        <strain evidence="3">pt0022</strain>
    </source>
</reference>